<evidence type="ECO:0000313" key="4">
    <source>
        <dbReference type="EMBL" id="GEP71082.1"/>
    </source>
</evidence>
<comment type="caution">
    <text evidence="4">The sequence shown here is derived from an EMBL/GenBank/DDBJ whole genome shotgun (WGS) entry which is preliminary data.</text>
</comment>
<accession>A0A512PIW0</accession>
<dbReference type="Proteomes" id="UP000321798">
    <property type="component" value="Unassembled WGS sequence"/>
</dbReference>
<feature type="domain" description="Circularly permuted ATP-grasp type 2" evidence="3">
    <location>
        <begin position="60"/>
        <end position="436"/>
    </location>
</feature>
<dbReference type="EMBL" id="BKAL01000022">
    <property type="protein sequence ID" value="GEP71082.1"/>
    <property type="molecule type" value="Genomic_DNA"/>
</dbReference>
<dbReference type="Pfam" id="PF14403">
    <property type="entry name" value="CP_ATPgrasp_2"/>
    <property type="match status" value="1"/>
</dbReference>
<dbReference type="SUPFAM" id="SSF56059">
    <property type="entry name" value="Glutathione synthetase ATP-binding domain-like"/>
    <property type="match status" value="1"/>
</dbReference>
<evidence type="ECO:0000313" key="5">
    <source>
        <dbReference type="Proteomes" id="UP000321798"/>
    </source>
</evidence>
<protein>
    <submittedName>
        <fullName evidence="4">Uncharacterized protein</fullName>
    </submittedName>
</protein>
<dbReference type="PANTHER" id="PTHR34595:SF2">
    <property type="entry name" value="BLR2978 PROTEIN"/>
    <property type="match status" value="1"/>
</dbReference>
<dbReference type="PANTHER" id="PTHR34595">
    <property type="entry name" value="BLR5612 PROTEIN"/>
    <property type="match status" value="1"/>
</dbReference>
<evidence type="ECO:0000256" key="1">
    <source>
        <dbReference type="SAM" id="MobiDB-lite"/>
    </source>
</evidence>
<feature type="domain" description="DUF403" evidence="2">
    <location>
        <begin position="514"/>
        <end position="848"/>
    </location>
</feature>
<feature type="region of interest" description="Disordered" evidence="1">
    <location>
        <begin position="484"/>
        <end position="513"/>
    </location>
</feature>
<organism evidence="4 5">
    <name type="scientific">Cellulomonas soli</name>
    <dbReference type="NCBI Taxonomy" id="931535"/>
    <lineage>
        <taxon>Bacteria</taxon>
        <taxon>Bacillati</taxon>
        <taxon>Actinomycetota</taxon>
        <taxon>Actinomycetes</taxon>
        <taxon>Micrococcales</taxon>
        <taxon>Cellulomonadaceae</taxon>
        <taxon>Cellulomonas</taxon>
    </lineage>
</organism>
<dbReference type="AlphaFoldDB" id="A0A512PIW0"/>
<dbReference type="InterPro" id="IPR007296">
    <property type="entry name" value="DUF403"/>
</dbReference>
<dbReference type="InterPro" id="IPR051680">
    <property type="entry name" value="ATP-dep_Glu-Cys_Ligase-2"/>
</dbReference>
<reference evidence="4 5" key="1">
    <citation type="submission" date="2019-07" db="EMBL/GenBank/DDBJ databases">
        <title>Whole genome shotgun sequence of Cellulomonas soli NBRC 109434.</title>
        <authorList>
            <person name="Hosoyama A."/>
            <person name="Uohara A."/>
            <person name="Ohji S."/>
            <person name="Ichikawa N."/>
        </authorList>
    </citation>
    <scope>NUCLEOTIDE SEQUENCE [LARGE SCALE GENOMIC DNA]</scope>
    <source>
        <strain evidence="4 5">NBRC 109434</strain>
    </source>
</reference>
<gene>
    <name evidence="4" type="ORF">CSO01_37970</name>
</gene>
<dbReference type="Pfam" id="PF04168">
    <property type="entry name" value="Alpha-E"/>
    <property type="match status" value="1"/>
</dbReference>
<dbReference type="Gene3D" id="3.30.1490.270">
    <property type="match status" value="1"/>
</dbReference>
<evidence type="ECO:0000259" key="3">
    <source>
        <dbReference type="Pfam" id="PF14403"/>
    </source>
</evidence>
<proteinExistence type="predicted"/>
<sequence length="864" mass="93307">MTDLLSSPDVSLVRDGDAGIDLADVRARAEQLLADRGVTYGADPDDDQLRAQPWRLDPAPVVVDEPEWARLDAALTQRAVLLDAVLRDVYGERRLLTDTLLPPTVVLAHPGFLRAVDGLRLPGRRELVLTATDVCRDGDGRWTAVADRTQAPSGAGYAMEDRRVVAQVLSGVYRQTSIQRLGPFFHALRLALHDAAPPGVEDEPRAVLLSPGAWSETAFDQAYLASLLGLPLVEGTDLLVREGRLWMRGIDGLEAVDVVLRRVDAEWCDPLDLRIGSRLGVPGFVRAVRAGTVSVVNPLGASVLESPALHAYLPRLAREVLADDLLLDSAPTWWCGTPEGLRAVRDRIDRLVLLPTDHVGGAVTGWTLSAAERADLAARIEAEPWRWVGQEPLQAGASSDGAADPSSGAPRAAVLRTFAVAHDETYTVMAGGLARVVEGTAGPGAHATDGPVVRTPVAASLVSNATGAVAKDVWVLARAFDDTHEPDDADLGTSGPERARAGDGPNRATSGISPRTAENLFWIGRYAERAEGQTRTLRLLVDRWDDEHRNLRTTGGRALTALVTALVPEELRREGRPDLRALTLDPQTEDSVLACVRGLSRASSAVRDQLSSDTWGPLTRIERTLRDERGRRPVEQPLNLGPTVDRLAAVAERAALTAGLRPVLDRALEGLLALSGITAESQVRDVGWRFSDAGRRLERAQRIVETLAATLVPTRAPTVERLVLEGVAAAHESAITYRRRHQAGPRVDTLLALLLQDADNPRSLAFQLDRLREDLAAIPAPRLPADQRDHLVTGVTDLVAELDVRVLAEAVGEPGGPQAGTRLRLAETLESMRWRLVAAGDEIERLHFVHLAPSRAFADVWGSA</sequence>
<name>A0A512PIW0_9CELL</name>
<dbReference type="Gene3D" id="3.40.50.11290">
    <property type="match status" value="1"/>
</dbReference>
<evidence type="ECO:0000259" key="2">
    <source>
        <dbReference type="Pfam" id="PF04168"/>
    </source>
</evidence>
<dbReference type="InterPro" id="IPR025841">
    <property type="entry name" value="CP_ATPgrasp_2"/>
</dbReference>
<dbReference type="RefSeq" id="WP_223203763.1">
    <property type="nucleotide sequence ID" value="NZ_BAABBJ010000004.1"/>
</dbReference>
<keyword evidence="5" id="KW-1185">Reference proteome</keyword>